<dbReference type="Pfam" id="PF13830">
    <property type="entry name" value="DUF4192"/>
    <property type="match status" value="1"/>
</dbReference>
<accession>A0ABT1HB38</accession>
<dbReference type="EMBL" id="JAMTCG010000011">
    <property type="protein sequence ID" value="MCP2163043.1"/>
    <property type="molecule type" value="Genomic_DNA"/>
</dbReference>
<reference evidence="1 2" key="1">
    <citation type="submission" date="2022-06" db="EMBL/GenBank/DDBJ databases">
        <title>Genomic Encyclopedia of Archaeal and Bacterial Type Strains, Phase II (KMG-II): from individual species to whole genera.</title>
        <authorList>
            <person name="Goeker M."/>
        </authorList>
    </citation>
    <scope>NUCLEOTIDE SEQUENCE [LARGE SCALE GENOMIC DNA]</scope>
    <source>
        <strain evidence="1 2">DSM 45037</strain>
    </source>
</reference>
<dbReference type="InterPro" id="IPR025447">
    <property type="entry name" value="DUF4192"/>
</dbReference>
<evidence type="ECO:0008006" key="3">
    <source>
        <dbReference type="Google" id="ProtNLM"/>
    </source>
</evidence>
<sequence>MTGRINITTVADLVAAIPALLGFIPTESMVAVAMRDGRGLFSARQDLAEITEKVAAHLAAIIARNGADQVLLVGIGAEPTAEAHAELAGHLADYGIDVTRRVHVRTCEHATEYIDYVTGETGMTRDYRDSEMTTTRAVEEGQAIRGSREEFARMFATTDAAAPVDPATIDPATIARDMADAVSRGVDPGADLAARFGALITDVKVRDAMLRLGGEQPDTAARVMARTAAHLRSDARARVLTLAMFFFYVAGDGGAAGIAADTVTEEGAEQTSLMRLLDQALTGAMPPRIITGLIPTRKDASTYLGALFPL</sequence>
<name>A0ABT1HB38_9NOCA</name>
<gene>
    <name evidence="1" type="ORF">LX12_004256</name>
</gene>
<dbReference type="Proteomes" id="UP001205740">
    <property type="component" value="Unassembled WGS sequence"/>
</dbReference>
<dbReference type="RefSeq" id="WP_253656614.1">
    <property type="nucleotide sequence ID" value="NZ_BAAAOE010000002.1"/>
</dbReference>
<keyword evidence="2" id="KW-1185">Reference proteome</keyword>
<organism evidence="1 2">
    <name type="scientific">Williamsia serinedens</name>
    <dbReference type="NCBI Taxonomy" id="391736"/>
    <lineage>
        <taxon>Bacteria</taxon>
        <taxon>Bacillati</taxon>
        <taxon>Actinomycetota</taxon>
        <taxon>Actinomycetes</taxon>
        <taxon>Mycobacteriales</taxon>
        <taxon>Nocardiaceae</taxon>
        <taxon>Williamsia</taxon>
    </lineage>
</organism>
<comment type="caution">
    <text evidence="1">The sequence shown here is derived from an EMBL/GenBank/DDBJ whole genome shotgun (WGS) entry which is preliminary data.</text>
</comment>
<proteinExistence type="predicted"/>
<evidence type="ECO:0000313" key="2">
    <source>
        <dbReference type="Proteomes" id="UP001205740"/>
    </source>
</evidence>
<protein>
    <recommendedName>
        <fullName evidence="3">DUF4192 domain-containing protein</fullName>
    </recommendedName>
</protein>
<evidence type="ECO:0000313" key="1">
    <source>
        <dbReference type="EMBL" id="MCP2163043.1"/>
    </source>
</evidence>